<reference evidence="1 2" key="1">
    <citation type="journal article" date="2019" name="Commun. Biol.">
        <title>The bagworm genome reveals a unique fibroin gene that provides high tensile strength.</title>
        <authorList>
            <person name="Kono N."/>
            <person name="Nakamura H."/>
            <person name="Ohtoshi R."/>
            <person name="Tomita M."/>
            <person name="Numata K."/>
            <person name="Arakawa K."/>
        </authorList>
    </citation>
    <scope>NUCLEOTIDE SEQUENCE [LARGE SCALE GENOMIC DNA]</scope>
</reference>
<dbReference type="EMBL" id="BGZK01000686">
    <property type="protein sequence ID" value="GBP56176.1"/>
    <property type="molecule type" value="Genomic_DNA"/>
</dbReference>
<organism evidence="1 2">
    <name type="scientific">Eumeta variegata</name>
    <name type="common">Bagworm moth</name>
    <name type="synonym">Eumeta japonica</name>
    <dbReference type="NCBI Taxonomy" id="151549"/>
    <lineage>
        <taxon>Eukaryota</taxon>
        <taxon>Metazoa</taxon>
        <taxon>Ecdysozoa</taxon>
        <taxon>Arthropoda</taxon>
        <taxon>Hexapoda</taxon>
        <taxon>Insecta</taxon>
        <taxon>Pterygota</taxon>
        <taxon>Neoptera</taxon>
        <taxon>Endopterygota</taxon>
        <taxon>Lepidoptera</taxon>
        <taxon>Glossata</taxon>
        <taxon>Ditrysia</taxon>
        <taxon>Tineoidea</taxon>
        <taxon>Psychidae</taxon>
        <taxon>Oiketicinae</taxon>
        <taxon>Eumeta</taxon>
    </lineage>
</organism>
<comment type="caution">
    <text evidence="1">The sequence shown here is derived from an EMBL/GenBank/DDBJ whole genome shotgun (WGS) entry which is preliminary data.</text>
</comment>
<evidence type="ECO:0000313" key="1">
    <source>
        <dbReference type="EMBL" id="GBP56176.1"/>
    </source>
</evidence>
<evidence type="ECO:0000313" key="2">
    <source>
        <dbReference type="Proteomes" id="UP000299102"/>
    </source>
</evidence>
<dbReference type="Proteomes" id="UP000299102">
    <property type="component" value="Unassembled WGS sequence"/>
</dbReference>
<proteinExistence type="predicted"/>
<dbReference type="AlphaFoldDB" id="A0A4C1WXA8"/>
<protein>
    <submittedName>
        <fullName evidence="1">Uncharacterized protein</fullName>
    </submittedName>
</protein>
<accession>A0A4C1WXA8</accession>
<name>A0A4C1WXA8_EUMVA</name>
<sequence>MCKQSRSTQTVRSLGAFTALSNQNGKNNSTIRSNTRITLMPARRTRDVFIRGRTFRAFERFLAGSSTGAPVDWPTYVACHRRHADSAFRTSRERYIATFEIVSFSFGLTKLAMNVVIN</sequence>
<gene>
    <name evidence="1" type="ORF">EVAR_23616_1</name>
</gene>
<keyword evidence="2" id="KW-1185">Reference proteome</keyword>